<name>A0A0C4Y021_9BURK</name>
<protein>
    <submittedName>
        <fullName evidence="2">Alpha/beta hydrolase fold</fullName>
    </submittedName>
</protein>
<dbReference type="PANTHER" id="PTHR43798">
    <property type="entry name" value="MONOACYLGLYCEROL LIPASE"/>
    <property type="match status" value="1"/>
</dbReference>
<sequence>MFGVFGALAPPVHAAEPGGDAAIQQHTINANGVDLHYLQSGRGSGTPVVLLHGYAESSHMWLPLMAQLGDKRTVIAPDLRGAGGSAITQSGYDKKTMAQDIHALVQTLGYRKINIVGHDIGLMVAYAYAAQYPDEVESVTLMDAFLPGVGDWQQVWLLRDKWHFNFYGDTPEKLVKGRERTYFEHFWNDFAADPKHSVPEAARQRYAANYARPGRMRAGFEFFRAFPQDAEDFAALAKHPLPMPMLVLAGEKASGNFLIDQARLVATNVQGVIVKGSGHWLMEEAPGQTIPAIVHFINAPSQPVGAE</sequence>
<dbReference type="SUPFAM" id="SSF53474">
    <property type="entry name" value="alpha/beta-Hydrolases"/>
    <property type="match status" value="1"/>
</dbReference>
<dbReference type="InterPro" id="IPR000073">
    <property type="entry name" value="AB_hydrolase_1"/>
</dbReference>
<evidence type="ECO:0000313" key="2">
    <source>
        <dbReference type="EMBL" id="AJG18152.1"/>
    </source>
</evidence>
<dbReference type="EMBL" id="CP010536">
    <property type="protein sequence ID" value="AJG18152.1"/>
    <property type="molecule type" value="Genomic_DNA"/>
</dbReference>
<dbReference type="InterPro" id="IPR029058">
    <property type="entry name" value="AB_hydrolase_fold"/>
</dbReference>
<evidence type="ECO:0000259" key="1">
    <source>
        <dbReference type="Pfam" id="PF00561"/>
    </source>
</evidence>
<keyword evidence="3" id="KW-1185">Reference proteome</keyword>
<proteinExistence type="predicted"/>
<evidence type="ECO:0000313" key="3">
    <source>
        <dbReference type="Proteomes" id="UP000031843"/>
    </source>
</evidence>
<gene>
    <name evidence="2" type="ORF">RR42_m0740</name>
</gene>
<accession>A0A0C4Y021</accession>
<dbReference type="AlphaFoldDB" id="A0A0C4Y021"/>
<dbReference type="PRINTS" id="PR00111">
    <property type="entry name" value="ABHYDROLASE"/>
</dbReference>
<dbReference type="GO" id="GO:0016787">
    <property type="term" value="F:hydrolase activity"/>
    <property type="evidence" value="ECO:0007669"/>
    <property type="project" value="UniProtKB-KW"/>
</dbReference>
<dbReference type="GO" id="GO:0016020">
    <property type="term" value="C:membrane"/>
    <property type="evidence" value="ECO:0007669"/>
    <property type="project" value="TreeGrafter"/>
</dbReference>
<reference evidence="2 3" key="1">
    <citation type="journal article" date="2015" name="Genome Announc.">
        <title>Complete Genome Sequence of Cupriavidus basilensis 4G11, Isolated from the Oak Ridge Field Research Center Site.</title>
        <authorList>
            <person name="Ray J."/>
            <person name="Waters R.J."/>
            <person name="Skerker J.M."/>
            <person name="Kuehl J.V."/>
            <person name="Price M.N."/>
            <person name="Huang J."/>
            <person name="Chakraborty R."/>
            <person name="Arkin A.P."/>
            <person name="Deutschbauer A."/>
        </authorList>
    </citation>
    <scope>NUCLEOTIDE SEQUENCE [LARGE SCALE GENOMIC DNA]</scope>
    <source>
        <strain evidence="2">4G11</strain>
    </source>
</reference>
<dbReference type="InterPro" id="IPR000639">
    <property type="entry name" value="Epox_hydrolase-like"/>
</dbReference>
<dbReference type="PRINTS" id="PR00412">
    <property type="entry name" value="EPOXHYDRLASE"/>
</dbReference>
<dbReference type="KEGG" id="cbw:RR42_m0740"/>
<dbReference type="Pfam" id="PF00561">
    <property type="entry name" value="Abhydrolase_1"/>
    <property type="match status" value="1"/>
</dbReference>
<organism evidence="2 3">
    <name type="scientific">Cupriavidus basilensis</name>
    <dbReference type="NCBI Taxonomy" id="68895"/>
    <lineage>
        <taxon>Bacteria</taxon>
        <taxon>Pseudomonadati</taxon>
        <taxon>Pseudomonadota</taxon>
        <taxon>Betaproteobacteria</taxon>
        <taxon>Burkholderiales</taxon>
        <taxon>Burkholderiaceae</taxon>
        <taxon>Cupriavidus</taxon>
    </lineage>
</organism>
<dbReference type="Gene3D" id="3.40.50.1820">
    <property type="entry name" value="alpha/beta hydrolase"/>
    <property type="match status" value="1"/>
</dbReference>
<dbReference type="InterPro" id="IPR050266">
    <property type="entry name" value="AB_hydrolase_sf"/>
</dbReference>
<feature type="domain" description="AB hydrolase-1" evidence="1">
    <location>
        <begin position="47"/>
        <end position="286"/>
    </location>
</feature>
<dbReference type="Proteomes" id="UP000031843">
    <property type="component" value="Chromosome main"/>
</dbReference>
<keyword evidence="2" id="KW-0378">Hydrolase</keyword>
<dbReference type="STRING" id="68895.RR42_m0740"/>
<dbReference type="PANTHER" id="PTHR43798:SF33">
    <property type="entry name" value="HYDROLASE, PUTATIVE (AFU_ORTHOLOGUE AFUA_2G14860)-RELATED"/>
    <property type="match status" value="1"/>
</dbReference>